<organism evidence="1 3">
    <name type="scientific">Medicago truncatula</name>
    <name type="common">Barrel medic</name>
    <name type="synonym">Medicago tribuloides</name>
    <dbReference type="NCBI Taxonomy" id="3880"/>
    <lineage>
        <taxon>Eukaryota</taxon>
        <taxon>Viridiplantae</taxon>
        <taxon>Streptophyta</taxon>
        <taxon>Embryophyta</taxon>
        <taxon>Tracheophyta</taxon>
        <taxon>Spermatophyta</taxon>
        <taxon>Magnoliopsida</taxon>
        <taxon>eudicotyledons</taxon>
        <taxon>Gunneridae</taxon>
        <taxon>Pentapetalae</taxon>
        <taxon>rosids</taxon>
        <taxon>fabids</taxon>
        <taxon>Fabales</taxon>
        <taxon>Fabaceae</taxon>
        <taxon>Papilionoideae</taxon>
        <taxon>50 kb inversion clade</taxon>
        <taxon>NPAAA clade</taxon>
        <taxon>Hologalegina</taxon>
        <taxon>IRL clade</taxon>
        <taxon>Trifolieae</taxon>
        <taxon>Medicago</taxon>
    </lineage>
</organism>
<dbReference type="EnsemblPlants" id="KEH33958">
    <property type="protein sequence ID" value="KEH33958"/>
    <property type="gene ID" value="MTR_3g055575"/>
</dbReference>
<evidence type="ECO:0000313" key="1">
    <source>
        <dbReference type="EMBL" id="KEH33958.1"/>
    </source>
</evidence>
<protein>
    <submittedName>
        <fullName evidence="1 2">Uncharacterized protein</fullName>
    </submittedName>
</protein>
<dbReference type="EMBL" id="CM001219">
    <property type="protein sequence ID" value="KEH33958.1"/>
    <property type="molecule type" value="Genomic_DNA"/>
</dbReference>
<sequence length="133" mass="15438">MCNLLFFTNDWDFRGKSNGGFIKNERKKWKEWSGLLIFCFHSKIDVISSGVKGNMMFYYYIIKFKQIHHKIRVSSSKWFLVIRQDILVCTMSGGWIRHVLVMCWGHNGTLQFSSSCVCSCLGVAWLLLVGSQL</sequence>
<reference evidence="1 3" key="2">
    <citation type="journal article" date="2014" name="BMC Genomics">
        <title>An improved genome release (version Mt4.0) for the model legume Medicago truncatula.</title>
        <authorList>
            <person name="Tang H."/>
            <person name="Krishnakumar V."/>
            <person name="Bidwell S."/>
            <person name="Rosen B."/>
            <person name="Chan A."/>
            <person name="Zhou S."/>
            <person name="Gentzbittel L."/>
            <person name="Childs K.L."/>
            <person name="Yandell M."/>
            <person name="Gundlach H."/>
            <person name="Mayer K.F."/>
            <person name="Schwartz D.C."/>
            <person name="Town C.D."/>
        </authorList>
    </citation>
    <scope>GENOME REANNOTATION</scope>
    <source>
        <strain evidence="1">A17</strain>
        <strain evidence="2 3">cv. Jemalong A17</strain>
    </source>
</reference>
<proteinExistence type="predicted"/>
<dbReference type="Proteomes" id="UP000002051">
    <property type="component" value="Chromosome 3"/>
</dbReference>
<reference evidence="1 3" key="1">
    <citation type="journal article" date="2011" name="Nature">
        <title>The Medicago genome provides insight into the evolution of rhizobial symbioses.</title>
        <authorList>
            <person name="Young N.D."/>
            <person name="Debelle F."/>
            <person name="Oldroyd G.E."/>
            <person name="Geurts R."/>
            <person name="Cannon S.B."/>
            <person name="Udvardi M.K."/>
            <person name="Benedito V.A."/>
            <person name="Mayer K.F."/>
            <person name="Gouzy J."/>
            <person name="Schoof H."/>
            <person name="Van de Peer Y."/>
            <person name="Proost S."/>
            <person name="Cook D.R."/>
            <person name="Meyers B.C."/>
            <person name="Spannagl M."/>
            <person name="Cheung F."/>
            <person name="De Mita S."/>
            <person name="Krishnakumar V."/>
            <person name="Gundlach H."/>
            <person name="Zhou S."/>
            <person name="Mudge J."/>
            <person name="Bharti A.K."/>
            <person name="Murray J.D."/>
            <person name="Naoumkina M.A."/>
            <person name="Rosen B."/>
            <person name="Silverstein K.A."/>
            <person name="Tang H."/>
            <person name="Rombauts S."/>
            <person name="Zhao P.X."/>
            <person name="Zhou P."/>
            <person name="Barbe V."/>
            <person name="Bardou P."/>
            <person name="Bechner M."/>
            <person name="Bellec A."/>
            <person name="Berger A."/>
            <person name="Berges H."/>
            <person name="Bidwell S."/>
            <person name="Bisseling T."/>
            <person name="Choisne N."/>
            <person name="Couloux A."/>
            <person name="Denny R."/>
            <person name="Deshpande S."/>
            <person name="Dai X."/>
            <person name="Doyle J.J."/>
            <person name="Dudez A.M."/>
            <person name="Farmer A.D."/>
            <person name="Fouteau S."/>
            <person name="Franken C."/>
            <person name="Gibelin C."/>
            <person name="Gish J."/>
            <person name="Goldstein S."/>
            <person name="Gonzalez A.J."/>
            <person name="Green P.J."/>
            <person name="Hallab A."/>
            <person name="Hartog M."/>
            <person name="Hua A."/>
            <person name="Humphray S.J."/>
            <person name="Jeong D.H."/>
            <person name="Jing Y."/>
            <person name="Jocker A."/>
            <person name="Kenton S.M."/>
            <person name="Kim D.J."/>
            <person name="Klee K."/>
            <person name="Lai H."/>
            <person name="Lang C."/>
            <person name="Lin S."/>
            <person name="Macmil S.L."/>
            <person name="Magdelenat G."/>
            <person name="Matthews L."/>
            <person name="McCorrison J."/>
            <person name="Monaghan E.L."/>
            <person name="Mun J.H."/>
            <person name="Najar F.Z."/>
            <person name="Nicholson C."/>
            <person name="Noirot C."/>
            <person name="O'Bleness M."/>
            <person name="Paule C.R."/>
            <person name="Poulain J."/>
            <person name="Prion F."/>
            <person name="Qin B."/>
            <person name="Qu C."/>
            <person name="Retzel E.F."/>
            <person name="Riddle C."/>
            <person name="Sallet E."/>
            <person name="Samain S."/>
            <person name="Samson N."/>
            <person name="Sanders I."/>
            <person name="Saurat O."/>
            <person name="Scarpelli C."/>
            <person name="Schiex T."/>
            <person name="Segurens B."/>
            <person name="Severin A.J."/>
            <person name="Sherrier D.J."/>
            <person name="Shi R."/>
            <person name="Sims S."/>
            <person name="Singer S.R."/>
            <person name="Sinharoy S."/>
            <person name="Sterck L."/>
            <person name="Viollet A."/>
            <person name="Wang B.B."/>
            <person name="Wang K."/>
            <person name="Wang M."/>
            <person name="Wang X."/>
            <person name="Warfsmann J."/>
            <person name="Weissenbach J."/>
            <person name="White D.D."/>
            <person name="White J.D."/>
            <person name="Wiley G.B."/>
            <person name="Wincker P."/>
            <person name="Xing Y."/>
            <person name="Yang L."/>
            <person name="Yao Z."/>
            <person name="Ying F."/>
            <person name="Zhai J."/>
            <person name="Zhou L."/>
            <person name="Zuber A."/>
            <person name="Denarie J."/>
            <person name="Dixon R.A."/>
            <person name="May G.D."/>
            <person name="Schwartz D.C."/>
            <person name="Rogers J."/>
            <person name="Quetier F."/>
            <person name="Town C.D."/>
            <person name="Roe B.A."/>
        </authorList>
    </citation>
    <scope>NUCLEOTIDE SEQUENCE [LARGE SCALE GENOMIC DNA]</scope>
    <source>
        <strain evidence="1">A17</strain>
        <strain evidence="2 3">cv. Jemalong A17</strain>
    </source>
</reference>
<keyword evidence="3" id="KW-1185">Reference proteome</keyword>
<name>A0A072UXZ2_MEDTR</name>
<accession>A0A072UXZ2</accession>
<reference evidence="2" key="3">
    <citation type="submission" date="2015-04" db="UniProtKB">
        <authorList>
            <consortium name="EnsemblPlants"/>
        </authorList>
    </citation>
    <scope>IDENTIFICATION</scope>
    <source>
        <strain evidence="2">cv. Jemalong A17</strain>
    </source>
</reference>
<evidence type="ECO:0000313" key="3">
    <source>
        <dbReference type="Proteomes" id="UP000002051"/>
    </source>
</evidence>
<gene>
    <name evidence="1" type="ordered locus">MTR_3g055575</name>
</gene>
<evidence type="ECO:0000313" key="2">
    <source>
        <dbReference type="EnsemblPlants" id="KEH33958"/>
    </source>
</evidence>
<dbReference type="AlphaFoldDB" id="A0A072UXZ2"/>
<dbReference type="HOGENOM" id="CLU_1909785_0_0_1"/>